<feature type="region of interest" description="Disordered" evidence="1">
    <location>
        <begin position="1"/>
        <end position="71"/>
    </location>
</feature>
<name>A0A484AWJ7_DRONA</name>
<evidence type="ECO:0000313" key="2">
    <source>
        <dbReference type="EMBL" id="TDG40774.1"/>
    </source>
</evidence>
<evidence type="ECO:0000256" key="1">
    <source>
        <dbReference type="SAM" id="MobiDB-lite"/>
    </source>
</evidence>
<dbReference type="Proteomes" id="UP000295192">
    <property type="component" value="Unassembled WGS sequence"/>
</dbReference>
<feature type="compositionally biased region" description="Basic and acidic residues" evidence="1">
    <location>
        <begin position="38"/>
        <end position="48"/>
    </location>
</feature>
<evidence type="ECO:0000313" key="3">
    <source>
        <dbReference type="Proteomes" id="UP000295192"/>
    </source>
</evidence>
<dbReference type="EMBL" id="LSRL02000484">
    <property type="protein sequence ID" value="TDG40774.1"/>
    <property type="molecule type" value="Genomic_DNA"/>
</dbReference>
<keyword evidence="3" id="KW-1185">Reference proteome</keyword>
<reference evidence="2 3" key="1">
    <citation type="journal article" date="2019" name="J. Hered.">
        <title>An Improved Genome Assembly for Drosophila navojoa, the Basal Species in the mojavensis Cluster.</title>
        <authorList>
            <person name="Vanderlinde T."/>
            <person name="Dupim E.G."/>
            <person name="Nazario-Yepiz N.O."/>
            <person name="Carvalho A.B."/>
        </authorList>
    </citation>
    <scope>NUCLEOTIDE SEQUENCE [LARGE SCALE GENOMIC DNA]</scope>
    <source>
        <strain evidence="2">Navoj_Jal97</strain>
        <tissue evidence="2">Whole organism</tissue>
    </source>
</reference>
<sequence>MTTRRGNATRRLAASVGDWRLATRPGEQLGSNSSSNSDARRPTPDARRPTPAPAEAATATATPSESIKRKN</sequence>
<accession>A0A484AWJ7</accession>
<protein>
    <submittedName>
        <fullName evidence="2">Uncharacterized protein</fullName>
    </submittedName>
</protein>
<dbReference type="AlphaFoldDB" id="A0A484AWJ7"/>
<gene>
    <name evidence="2" type="ORF">AWZ03_012796</name>
</gene>
<proteinExistence type="predicted"/>
<comment type="caution">
    <text evidence="2">The sequence shown here is derived from an EMBL/GenBank/DDBJ whole genome shotgun (WGS) entry which is preliminary data.</text>
</comment>
<feature type="compositionally biased region" description="Low complexity" evidence="1">
    <location>
        <begin position="53"/>
        <end position="63"/>
    </location>
</feature>
<organism evidence="2 3">
    <name type="scientific">Drosophila navojoa</name>
    <name type="common">Fruit fly</name>
    <dbReference type="NCBI Taxonomy" id="7232"/>
    <lineage>
        <taxon>Eukaryota</taxon>
        <taxon>Metazoa</taxon>
        <taxon>Ecdysozoa</taxon>
        <taxon>Arthropoda</taxon>
        <taxon>Hexapoda</taxon>
        <taxon>Insecta</taxon>
        <taxon>Pterygota</taxon>
        <taxon>Neoptera</taxon>
        <taxon>Endopterygota</taxon>
        <taxon>Diptera</taxon>
        <taxon>Brachycera</taxon>
        <taxon>Muscomorpha</taxon>
        <taxon>Ephydroidea</taxon>
        <taxon>Drosophilidae</taxon>
        <taxon>Drosophila</taxon>
    </lineage>
</organism>